<keyword evidence="1" id="KW-0812">Transmembrane</keyword>
<accession>A0A2P4YFT3</accession>
<dbReference type="EMBL" id="NCKW01003403">
    <property type="protein sequence ID" value="POM76687.1"/>
    <property type="molecule type" value="Genomic_DNA"/>
</dbReference>
<reference evidence="3 4" key="1">
    <citation type="journal article" date="2017" name="Genome Biol. Evol.">
        <title>Phytophthora megakarya and P. palmivora, closely related causal agents of cacao black pod rot, underwent increases in genome sizes and gene numbers by different mechanisms.</title>
        <authorList>
            <person name="Ali S.S."/>
            <person name="Shao J."/>
            <person name="Lary D.J."/>
            <person name="Kronmiller B."/>
            <person name="Shen D."/>
            <person name="Strem M.D."/>
            <person name="Amoako-Attah I."/>
            <person name="Akrofi A.Y."/>
            <person name="Begoude B.A."/>
            <person name="Ten Hoopen G.M."/>
            <person name="Coulibaly K."/>
            <person name="Kebe B.I."/>
            <person name="Melnick R.L."/>
            <person name="Guiltinan M.J."/>
            <person name="Tyler B.M."/>
            <person name="Meinhardt L.W."/>
            <person name="Bailey B.A."/>
        </authorList>
    </citation>
    <scope>NUCLEOTIDE SEQUENCE [LARGE SCALE GENOMIC DNA]</scope>
    <source>
        <strain evidence="4">sbr112.9</strain>
    </source>
</reference>
<dbReference type="Proteomes" id="UP000237271">
    <property type="component" value="Unassembled WGS sequence"/>
</dbReference>
<dbReference type="OrthoDB" id="146483at2759"/>
<comment type="caution">
    <text evidence="3">The sequence shown here is derived from an EMBL/GenBank/DDBJ whole genome shotgun (WGS) entry which is preliminary data.</text>
</comment>
<evidence type="ECO:0000256" key="1">
    <source>
        <dbReference type="SAM" id="Phobius"/>
    </source>
</evidence>
<sequence>MHFAILLVIIFAKCVSGLDENDRKPYSNDQNTIVFNGVSSPRRLKGSTTTEAQFIANDEESERGLNGGPLTSTFKKSPDIAHVLEKTPTSLARNPSVIKILKANPSYGTTMSTDSVLLHTLEKNPALARPFEDPKFSKQFESLRNNDHVINDIKNNPALSNLKTMLSRNPSGLTETKARKVGSYASKSTSFRWIDDEEGLILAYGVLVIAVTIILAIGYSKMQ</sequence>
<name>A0A2P4YFT3_9STRA</name>
<feature type="signal peptide" evidence="2">
    <location>
        <begin position="1"/>
        <end position="17"/>
    </location>
</feature>
<dbReference type="AlphaFoldDB" id="A0A2P4YFT3"/>
<feature type="chain" id="PRO_5015176270" evidence="2">
    <location>
        <begin position="18"/>
        <end position="223"/>
    </location>
</feature>
<proteinExistence type="predicted"/>
<feature type="transmembrane region" description="Helical" evidence="1">
    <location>
        <begin position="199"/>
        <end position="219"/>
    </location>
</feature>
<keyword evidence="1" id="KW-0472">Membrane</keyword>
<evidence type="ECO:0000256" key="2">
    <source>
        <dbReference type="SAM" id="SignalP"/>
    </source>
</evidence>
<protein>
    <submittedName>
        <fullName evidence="3">RxLR effector</fullName>
    </submittedName>
</protein>
<gene>
    <name evidence="3" type="ORF">PHPALM_6044</name>
</gene>
<organism evidence="3 4">
    <name type="scientific">Phytophthora palmivora</name>
    <dbReference type="NCBI Taxonomy" id="4796"/>
    <lineage>
        <taxon>Eukaryota</taxon>
        <taxon>Sar</taxon>
        <taxon>Stramenopiles</taxon>
        <taxon>Oomycota</taxon>
        <taxon>Peronosporomycetes</taxon>
        <taxon>Peronosporales</taxon>
        <taxon>Peronosporaceae</taxon>
        <taxon>Phytophthora</taxon>
    </lineage>
</organism>
<keyword evidence="2" id="KW-0732">Signal</keyword>
<evidence type="ECO:0000313" key="3">
    <source>
        <dbReference type="EMBL" id="POM76687.1"/>
    </source>
</evidence>
<evidence type="ECO:0000313" key="4">
    <source>
        <dbReference type="Proteomes" id="UP000237271"/>
    </source>
</evidence>
<keyword evidence="4" id="KW-1185">Reference proteome</keyword>
<keyword evidence="1" id="KW-1133">Transmembrane helix</keyword>